<evidence type="ECO:0008006" key="3">
    <source>
        <dbReference type="Google" id="ProtNLM"/>
    </source>
</evidence>
<organism evidence="1 2">
    <name type="scientific">Streptomyces capillispiralis</name>
    <dbReference type="NCBI Taxonomy" id="68182"/>
    <lineage>
        <taxon>Bacteria</taxon>
        <taxon>Bacillati</taxon>
        <taxon>Actinomycetota</taxon>
        <taxon>Actinomycetes</taxon>
        <taxon>Kitasatosporales</taxon>
        <taxon>Streptomycetaceae</taxon>
        <taxon>Streptomyces</taxon>
    </lineage>
</organism>
<dbReference type="AlphaFoldDB" id="A0A561SGL9"/>
<dbReference type="InterPro" id="IPR036291">
    <property type="entry name" value="NAD(P)-bd_dom_sf"/>
</dbReference>
<accession>A0A561SGL9</accession>
<protein>
    <recommendedName>
        <fullName evidence="3">NAD(P)-binding protein</fullName>
    </recommendedName>
</protein>
<gene>
    <name evidence="1" type="ORF">FHX78_1230</name>
</gene>
<proteinExistence type="predicted"/>
<reference evidence="1 2" key="1">
    <citation type="submission" date="2019-06" db="EMBL/GenBank/DDBJ databases">
        <title>Sequencing the genomes of 1000 actinobacteria strains.</title>
        <authorList>
            <person name="Klenk H.-P."/>
        </authorList>
    </citation>
    <scope>NUCLEOTIDE SEQUENCE [LARGE SCALE GENOMIC DNA]</scope>
    <source>
        <strain evidence="1 2">DSM 41695</strain>
    </source>
</reference>
<keyword evidence="2" id="KW-1185">Reference proteome</keyword>
<dbReference type="EMBL" id="VIWV01000002">
    <property type="protein sequence ID" value="TWF73998.1"/>
    <property type="molecule type" value="Genomic_DNA"/>
</dbReference>
<dbReference type="SUPFAM" id="SSF51735">
    <property type="entry name" value="NAD(P)-binding Rossmann-fold domains"/>
    <property type="match status" value="1"/>
</dbReference>
<sequence>MHLTLPAASGATGLALTGQALERGHTARTVARTPARIGVADSPGPAKVAADVRERFFPAFVLRRTVAAAMPVRSKSLPRHRSVHAHLTHLIGSPNN</sequence>
<comment type="caution">
    <text evidence="1">The sequence shown here is derived from an EMBL/GenBank/DDBJ whole genome shotgun (WGS) entry which is preliminary data.</text>
</comment>
<name>A0A561SGL9_9ACTN</name>
<evidence type="ECO:0000313" key="2">
    <source>
        <dbReference type="Proteomes" id="UP000316603"/>
    </source>
</evidence>
<dbReference type="Gene3D" id="3.40.50.720">
    <property type="entry name" value="NAD(P)-binding Rossmann-like Domain"/>
    <property type="match status" value="1"/>
</dbReference>
<dbReference type="Proteomes" id="UP000316603">
    <property type="component" value="Unassembled WGS sequence"/>
</dbReference>
<evidence type="ECO:0000313" key="1">
    <source>
        <dbReference type="EMBL" id="TWF73998.1"/>
    </source>
</evidence>